<sequence length="231" mass="27091">MKYFFCFHLILLFHIPIVAQDSLVKRELDINRYLEDQFYIGVTYDILANKPSQVSQNNLSRGIQIGYIRDLPLNIDRNRGFGIGLGYANHSYFSNMGASINNGDVIYEIIDTNEAGFRRNKLALHAIEMPLELRWRTSNAESHRFWRIYSGVKLSYVFSGKSKWITEGIKINFNNEDIQKWNYGIYLSVGYNTWNFYAYYGLNSFFKENTLLEGEQIELQSFQLGLMFYIL</sequence>
<dbReference type="EMBL" id="AJJU01000003">
    <property type="protein sequence ID" value="EID76005.1"/>
    <property type="molecule type" value="Genomic_DNA"/>
</dbReference>
<organism evidence="2 3">
    <name type="scientific">Imtechella halotolerans K1</name>
    <dbReference type="NCBI Taxonomy" id="946077"/>
    <lineage>
        <taxon>Bacteria</taxon>
        <taxon>Pseudomonadati</taxon>
        <taxon>Bacteroidota</taxon>
        <taxon>Flavobacteriia</taxon>
        <taxon>Flavobacteriales</taxon>
        <taxon>Flavobacteriaceae</taxon>
        <taxon>Imtechella</taxon>
    </lineage>
</organism>
<dbReference type="STRING" id="946077.W5A_03644"/>
<dbReference type="Proteomes" id="UP000005938">
    <property type="component" value="Unassembled WGS sequence"/>
</dbReference>
<dbReference type="RefSeq" id="WP_008237543.1">
    <property type="nucleotide sequence ID" value="NZ_AJJU01000003.1"/>
</dbReference>
<dbReference type="eggNOG" id="ENOG502ZCAE">
    <property type="taxonomic scope" value="Bacteria"/>
</dbReference>
<evidence type="ECO:0000259" key="1">
    <source>
        <dbReference type="Pfam" id="PF13568"/>
    </source>
</evidence>
<comment type="caution">
    <text evidence="2">The sequence shown here is derived from an EMBL/GenBank/DDBJ whole genome shotgun (WGS) entry which is preliminary data.</text>
</comment>
<reference evidence="2 3" key="1">
    <citation type="journal article" date="2012" name="J. Bacteriol.">
        <title>Genome Sequence of the Halotolerant Bacterium Imtechella halotolerans K1T.</title>
        <authorList>
            <person name="Kumar S."/>
            <person name="Vikram S."/>
            <person name="Subramanian S."/>
            <person name="Raghava G.P."/>
            <person name="Pinnaka A.K."/>
        </authorList>
    </citation>
    <scope>NUCLEOTIDE SEQUENCE [LARGE SCALE GENOMIC DNA]</scope>
    <source>
        <strain evidence="2 3">K1</strain>
    </source>
</reference>
<feature type="domain" description="Outer membrane protein beta-barrel" evidence="1">
    <location>
        <begin position="26"/>
        <end position="206"/>
    </location>
</feature>
<evidence type="ECO:0000313" key="2">
    <source>
        <dbReference type="EMBL" id="EID76005.1"/>
    </source>
</evidence>
<name>I0WHY9_9FLAO</name>
<evidence type="ECO:0000313" key="3">
    <source>
        <dbReference type="Proteomes" id="UP000005938"/>
    </source>
</evidence>
<dbReference type="OrthoDB" id="959017at2"/>
<protein>
    <recommendedName>
        <fullName evidence="1">Outer membrane protein beta-barrel domain-containing protein</fullName>
    </recommendedName>
</protein>
<proteinExistence type="predicted"/>
<gene>
    <name evidence="2" type="ORF">W5A_03644</name>
</gene>
<accession>I0WHY9</accession>
<dbReference type="Pfam" id="PF13568">
    <property type="entry name" value="OMP_b-brl_2"/>
    <property type="match status" value="1"/>
</dbReference>
<dbReference type="InterPro" id="IPR025665">
    <property type="entry name" value="Beta-barrel_OMP_2"/>
</dbReference>
<dbReference type="AlphaFoldDB" id="I0WHY9"/>
<keyword evidence="3" id="KW-1185">Reference proteome</keyword>